<comment type="similarity">
    <text evidence="2 8">Belongs to the alanine or glycine:cation symporter (AGCS) (TC 2.A.25) family.</text>
</comment>
<dbReference type="NCBIfam" id="TIGR00835">
    <property type="entry name" value="agcS"/>
    <property type="match status" value="1"/>
</dbReference>
<evidence type="ECO:0000256" key="4">
    <source>
        <dbReference type="ARBA" id="ARBA00022475"/>
    </source>
</evidence>
<feature type="transmembrane region" description="Helical" evidence="8">
    <location>
        <begin position="358"/>
        <end position="377"/>
    </location>
</feature>
<dbReference type="Pfam" id="PF01235">
    <property type="entry name" value="Na_Ala_symp"/>
    <property type="match status" value="1"/>
</dbReference>
<comment type="subcellular location">
    <subcellularLocation>
        <location evidence="1 8">Cell membrane</location>
        <topology evidence="1 8">Multi-pass membrane protein</topology>
    </subcellularLocation>
</comment>
<feature type="transmembrane region" description="Helical" evidence="8">
    <location>
        <begin position="389"/>
        <end position="408"/>
    </location>
</feature>
<feature type="transmembrane region" description="Helical" evidence="8">
    <location>
        <begin position="150"/>
        <end position="170"/>
    </location>
</feature>
<keyword evidence="4 8" id="KW-1003">Cell membrane</keyword>
<evidence type="ECO:0000256" key="2">
    <source>
        <dbReference type="ARBA" id="ARBA00009261"/>
    </source>
</evidence>
<dbReference type="PANTHER" id="PTHR30330:SF3">
    <property type="entry name" value="TRANSCRIPTIONAL REGULATOR, LRP FAMILY"/>
    <property type="match status" value="1"/>
</dbReference>
<feature type="transmembrane region" description="Helical" evidence="8">
    <location>
        <begin position="420"/>
        <end position="440"/>
    </location>
</feature>
<dbReference type="Proteomes" id="UP000177701">
    <property type="component" value="Unassembled WGS sequence"/>
</dbReference>
<sequence length="454" mass="48322">MTAIMDLLTIIDDFVWGPPMIVMLIGTGIFLSIRVGFPQLFHLRYAWKITFKGMFKKDTAERGEGEITPFQALASTLAATVGNGNIAGVATAVAAGGPGALLWMWITAFFGMATRMGEATLGVKYRIKDKDGAYAAGSMYFIEKGLGQKWLGWLFALFGAIAAFGIGDMVQTNSMALVGNSVFKIPVVVTAIVITLLVWIVVVGGVKRIGQVCELLVPIMCFFYIIGALIIIFTKINLVPWAFGEIFRSAFTGRAAIGGVAGATVAQAMRYGVARGIFSNEAGLGSGSIAHGVAQTKYPARQGSIGMVETMIDTLIICSMTGLVIVLTKSVELSGGLTSTALTAYAFTSVLKGVGGPIVAIGSLLFGYSTVITWCYYGQTCARYMMGPAVIKPYAWLFVIFAFLGAVLKVPFVWLLTDALNGAMAIPNLIGLLFLSGVLAKEVKEYFSNPELLG</sequence>
<reference evidence="9 10" key="1">
    <citation type="journal article" date="2016" name="Nat. Commun.">
        <title>Thousands of microbial genomes shed light on interconnected biogeochemical processes in an aquifer system.</title>
        <authorList>
            <person name="Anantharaman K."/>
            <person name="Brown C.T."/>
            <person name="Hug L.A."/>
            <person name="Sharon I."/>
            <person name="Castelle C.J."/>
            <person name="Probst A.J."/>
            <person name="Thomas B.C."/>
            <person name="Singh A."/>
            <person name="Wilkins M.J."/>
            <person name="Karaoz U."/>
            <person name="Brodie E.L."/>
            <person name="Williams K.H."/>
            <person name="Hubbard S.S."/>
            <person name="Banfield J.F."/>
        </authorList>
    </citation>
    <scope>NUCLEOTIDE SEQUENCE [LARGE SCALE GENOMIC DNA]</scope>
</reference>
<keyword evidence="5 8" id="KW-0812">Transmembrane</keyword>
<evidence type="ECO:0000256" key="7">
    <source>
        <dbReference type="ARBA" id="ARBA00023136"/>
    </source>
</evidence>
<keyword evidence="7 8" id="KW-0472">Membrane</keyword>
<comment type="caution">
    <text evidence="9">The sequence shown here is derived from an EMBL/GenBank/DDBJ whole genome shotgun (WGS) entry which is preliminary data.</text>
</comment>
<name>A0A1F5ACU6_9BACT</name>
<dbReference type="AlphaFoldDB" id="A0A1F5ACU6"/>
<keyword evidence="3 8" id="KW-0813">Transport</keyword>
<dbReference type="PANTHER" id="PTHR30330">
    <property type="entry name" value="AGSS FAMILY TRANSPORTER, SODIUM-ALANINE"/>
    <property type="match status" value="1"/>
</dbReference>
<keyword evidence="6 8" id="KW-1133">Transmembrane helix</keyword>
<dbReference type="PRINTS" id="PR00175">
    <property type="entry name" value="NAALASMPORT"/>
</dbReference>
<gene>
    <name evidence="9" type="ORF">A2V47_01115</name>
</gene>
<evidence type="ECO:0000313" key="10">
    <source>
        <dbReference type="Proteomes" id="UP000177701"/>
    </source>
</evidence>
<dbReference type="GO" id="GO:0005886">
    <property type="term" value="C:plasma membrane"/>
    <property type="evidence" value="ECO:0007669"/>
    <property type="project" value="UniProtKB-SubCell"/>
</dbReference>
<dbReference type="Gene3D" id="1.20.1740.10">
    <property type="entry name" value="Amino acid/polyamine transporter I"/>
    <property type="match status" value="1"/>
</dbReference>
<evidence type="ECO:0000256" key="3">
    <source>
        <dbReference type="ARBA" id="ARBA00022448"/>
    </source>
</evidence>
<dbReference type="STRING" id="1797291.A2V47_01115"/>
<dbReference type="EMBL" id="MEYH01000048">
    <property type="protein sequence ID" value="OGD15744.1"/>
    <property type="molecule type" value="Genomic_DNA"/>
</dbReference>
<protein>
    <submittedName>
        <fullName evidence="9">Transporter</fullName>
    </submittedName>
</protein>
<proteinExistence type="inferred from homology"/>
<evidence type="ECO:0000256" key="8">
    <source>
        <dbReference type="RuleBase" id="RU363064"/>
    </source>
</evidence>
<evidence type="ECO:0000256" key="1">
    <source>
        <dbReference type="ARBA" id="ARBA00004651"/>
    </source>
</evidence>
<feature type="transmembrane region" description="Helical" evidence="8">
    <location>
        <begin position="215"/>
        <end position="234"/>
    </location>
</feature>
<evidence type="ECO:0000256" key="6">
    <source>
        <dbReference type="ARBA" id="ARBA00022989"/>
    </source>
</evidence>
<feature type="transmembrane region" description="Helical" evidence="8">
    <location>
        <begin position="305"/>
        <end position="327"/>
    </location>
</feature>
<organism evidence="9 10">
    <name type="scientific">Candidatus Sediminicultor quintus</name>
    <dbReference type="NCBI Taxonomy" id="1797291"/>
    <lineage>
        <taxon>Bacteria</taxon>
        <taxon>Pseudomonadati</taxon>
        <taxon>Atribacterota</taxon>
        <taxon>Candidatus Phoenicimicrobiia</taxon>
        <taxon>Candidatus Pheonicimicrobiales</taxon>
        <taxon>Candidatus Phoenicimicrobiaceae</taxon>
        <taxon>Candidatus Sediminicultor</taxon>
    </lineage>
</organism>
<keyword evidence="8" id="KW-0769">Symport</keyword>
<dbReference type="GO" id="GO:0005283">
    <property type="term" value="F:amino acid:sodium symporter activity"/>
    <property type="evidence" value="ECO:0007669"/>
    <property type="project" value="InterPro"/>
</dbReference>
<feature type="transmembrane region" description="Helical" evidence="8">
    <location>
        <begin position="182"/>
        <end position="203"/>
    </location>
</feature>
<feature type="transmembrane region" description="Helical" evidence="8">
    <location>
        <begin position="20"/>
        <end position="47"/>
    </location>
</feature>
<dbReference type="InterPro" id="IPR001463">
    <property type="entry name" value="Na/Ala_symport"/>
</dbReference>
<accession>A0A1F5ACU6</accession>
<evidence type="ECO:0000256" key="5">
    <source>
        <dbReference type="ARBA" id="ARBA00022692"/>
    </source>
</evidence>
<evidence type="ECO:0000313" key="9">
    <source>
        <dbReference type="EMBL" id="OGD15744.1"/>
    </source>
</evidence>